<sequence length="114" mass="12959">RRLARNPPVTLLERFHWHVRHHPSRILLRCRDQELSYGDLELWSNRAARVLSERLRLRAGDVVAAFLLNGAPYVWTWLALAKLRCPMACVNTNVRGPALRRAVEEAGAVAVIAS</sequence>
<feature type="domain" description="AMP-dependent synthetase/ligase" evidence="6">
    <location>
        <begin position="15"/>
        <end position="112"/>
    </location>
</feature>
<dbReference type="AlphaFoldDB" id="A0A851Y920"/>
<dbReference type="GO" id="GO:0008206">
    <property type="term" value="P:bile acid metabolic process"/>
    <property type="evidence" value="ECO:0007669"/>
    <property type="project" value="TreeGrafter"/>
</dbReference>
<dbReference type="GO" id="GO:0005886">
    <property type="term" value="C:plasma membrane"/>
    <property type="evidence" value="ECO:0007669"/>
    <property type="project" value="TreeGrafter"/>
</dbReference>
<evidence type="ECO:0000256" key="4">
    <source>
        <dbReference type="ARBA" id="ARBA00041297"/>
    </source>
</evidence>
<feature type="non-terminal residue" evidence="7">
    <location>
        <position position="114"/>
    </location>
</feature>
<comment type="catalytic activity">
    <reaction evidence="3">
        <text>a very long-chain fatty acid + ATP + CoA = a very long-chain fatty acyl-CoA + AMP + diphosphate</text>
        <dbReference type="Rhea" id="RHEA:54536"/>
        <dbReference type="ChEBI" id="CHEBI:30616"/>
        <dbReference type="ChEBI" id="CHEBI:33019"/>
        <dbReference type="ChEBI" id="CHEBI:57287"/>
        <dbReference type="ChEBI" id="CHEBI:58950"/>
        <dbReference type="ChEBI" id="CHEBI:138261"/>
        <dbReference type="ChEBI" id="CHEBI:456215"/>
    </reaction>
    <physiologicalReaction direction="left-to-right" evidence="3">
        <dbReference type="Rhea" id="RHEA:54537"/>
    </physiologicalReaction>
</comment>
<keyword evidence="2" id="KW-0436">Ligase</keyword>
<dbReference type="Pfam" id="PF00501">
    <property type="entry name" value="AMP-binding"/>
    <property type="match status" value="1"/>
</dbReference>
<name>A0A851Y920_EOLRO</name>
<dbReference type="SUPFAM" id="SSF56801">
    <property type="entry name" value="Acetyl-CoA synthetase-like"/>
    <property type="match status" value="1"/>
</dbReference>
<evidence type="ECO:0000259" key="6">
    <source>
        <dbReference type="Pfam" id="PF00501"/>
    </source>
</evidence>
<evidence type="ECO:0000313" key="8">
    <source>
        <dbReference type="Proteomes" id="UP000637704"/>
    </source>
</evidence>
<accession>A0A851Y920</accession>
<dbReference type="InterPro" id="IPR000873">
    <property type="entry name" value="AMP-dep_synth/lig_dom"/>
</dbReference>
<evidence type="ECO:0000256" key="2">
    <source>
        <dbReference type="ARBA" id="ARBA00022598"/>
    </source>
</evidence>
<comment type="similarity">
    <text evidence="1">Belongs to the ATP-dependent AMP-binding enzyme family.</text>
</comment>
<protein>
    <recommendedName>
        <fullName evidence="4">Long-chain-fatty-acid--CoA ligase</fullName>
    </recommendedName>
</protein>
<dbReference type="GO" id="GO:0004467">
    <property type="term" value="F:long-chain fatty acid-CoA ligase activity"/>
    <property type="evidence" value="ECO:0007669"/>
    <property type="project" value="TreeGrafter"/>
</dbReference>
<evidence type="ECO:0000256" key="1">
    <source>
        <dbReference type="ARBA" id="ARBA00006432"/>
    </source>
</evidence>
<organism evidence="7 8">
    <name type="scientific">Eolophus roseicapilla</name>
    <name type="common">Galah cockatoo</name>
    <name type="synonym">Cacatua roseicapilla</name>
    <dbReference type="NCBI Taxonomy" id="176039"/>
    <lineage>
        <taxon>Eukaryota</taxon>
        <taxon>Metazoa</taxon>
        <taxon>Chordata</taxon>
        <taxon>Craniata</taxon>
        <taxon>Vertebrata</taxon>
        <taxon>Euteleostomi</taxon>
        <taxon>Archelosauria</taxon>
        <taxon>Archosauria</taxon>
        <taxon>Dinosauria</taxon>
        <taxon>Saurischia</taxon>
        <taxon>Theropoda</taxon>
        <taxon>Coelurosauria</taxon>
        <taxon>Aves</taxon>
        <taxon>Neognathae</taxon>
        <taxon>Neoaves</taxon>
        <taxon>Telluraves</taxon>
        <taxon>Australaves</taxon>
        <taxon>Psittaciformes</taxon>
        <taxon>Cacatuidae</taxon>
        <taxon>Eolophus</taxon>
    </lineage>
</organism>
<comment type="caution">
    <text evidence="7">The sequence shown here is derived from an EMBL/GenBank/DDBJ whole genome shotgun (WGS) entry which is preliminary data.</text>
</comment>
<feature type="non-terminal residue" evidence="7">
    <location>
        <position position="1"/>
    </location>
</feature>
<evidence type="ECO:0000313" key="7">
    <source>
        <dbReference type="EMBL" id="NXD74828.1"/>
    </source>
</evidence>
<proteinExistence type="inferred from homology"/>
<dbReference type="PANTHER" id="PTHR43107">
    <property type="entry name" value="LONG-CHAIN FATTY ACID TRANSPORT PROTEIN"/>
    <property type="match status" value="1"/>
</dbReference>
<keyword evidence="8" id="KW-1185">Reference proteome</keyword>
<dbReference type="EMBL" id="WBNI01013419">
    <property type="protein sequence ID" value="NXD74828.1"/>
    <property type="molecule type" value="Genomic_DNA"/>
</dbReference>
<evidence type="ECO:0000256" key="3">
    <source>
        <dbReference type="ARBA" id="ARBA00036527"/>
    </source>
</evidence>
<gene>
    <name evidence="7" type="primary">Slc27a2_3</name>
    <name evidence="7" type="ORF">EOLROS_R14952</name>
</gene>
<dbReference type="Gene3D" id="3.40.50.12780">
    <property type="entry name" value="N-terminal domain of ligase-like"/>
    <property type="match status" value="1"/>
</dbReference>
<evidence type="ECO:0000256" key="5">
    <source>
        <dbReference type="ARBA" id="ARBA00048666"/>
    </source>
</evidence>
<dbReference type="Proteomes" id="UP000637704">
    <property type="component" value="Unassembled WGS sequence"/>
</dbReference>
<comment type="catalytic activity">
    <reaction evidence="5">
        <text>tetracosanoate + ATP + CoA = tetracosanoyl-CoA + AMP + diphosphate</text>
        <dbReference type="Rhea" id="RHEA:33639"/>
        <dbReference type="ChEBI" id="CHEBI:30616"/>
        <dbReference type="ChEBI" id="CHEBI:31014"/>
        <dbReference type="ChEBI" id="CHEBI:33019"/>
        <dbReference type="ChEBI" id="CHEBI:57287"/>
        <dbReference type="ChEBI" id="CHEBI:65052"/>
        <dbReference type="ChEBI" id="CHEBI:456215"/>
    </reaction>
    <physiologicalReaction direction="left-to-right" evidence="5">
        <dbReference type="Rhea" id="RHEA:33640"/>
    </physiologicalReaction>
</comment>
<dbReference type="GO" id="GO:0044539">
    <property type="term" value="P:long-chain fatty acid import into cell"/>
    <property type="evidence" value="ECO:0007669"/>
    <property type="project" value="TreeGrafter"/>
</dbReference>
<reference evidence="7" key="1">
    <citation type="submission" date="2019-09" db="EMBL/GenBank/DDBJ databases">
        <title>Bird 10,000 Genomes (B10K) Project - Family phase.</title>
        <authorList>
            <person name="Zhang G."/>
        </authorList>
    </citation>
    <scope>NUCLEOTIDE SEQUENCE</scope>
    <source>
        <strain evidence="7">B10K-DU-025-06</strain>
        <tissue evidence="7">Mixed tissue sample</tissue>
    </source>
</reference>
<dbReference type="InterPro" id="IPR042099">
    <property type="entry name" value="ANL_N_sf"/>
</dbReference>
<dbReference type="GO" id="GO:0005324">
    <property type="term" value="F:long-chain fatty acid transmembrane transporter activity"/>
    <property type="evidence" value="ECO:0007669"/>
    <property type="project" value="TreeGrafter"/>
</dbReference>
<dbReference type="PANTHER" id="PTHR43107:SF4">
    <property type="entry name" value="LONG-CHAIN FATTY ACID TRANSPORT PROTEIN 2"/>
    <property type="match status" value="1"/>
</dbReference>
<dbReference type="GO" id="GO:0005789">
    <property type="term" value="C:endoplasmic reticulum membrane"/>
    <property type="evidence" value="ECO:0007669"/>
    <property type="project" value="TreeGrafter"/>
</dbReference>